<organism evidence="3 4">
    <name type="scientific">Danio rerio</name>
    <name type="common">Zebrafish</name>
    <name type="synonym">Brachydanio rerio</name>
    <dbReference type="NCBI Taxonomy" id="7955"/>
    <lineage>
        <taxon>Eukaryota</taxon>
        <taxon>Metazoa</taxon>
        <taxon>Chordata</taxon>
        <taxon>Craniata</taxon>
        <taxon>Vertebrata</taxon>
        <taxon>Euteleostomi</taxon>
        <taxon>Actinopterygii</taxon>
        <taxon>Neopterygii</taxon>
        <taxon>Teleostei</taxon>
        <taxon>Ostariophysi</taxon>
        <taxon>Cypriniformes</taxon>
        <taxon>Danionidae</taxon>
        <taxon>Danioninae</taxon>
        <taxon>Danio</taxon>
    </lineage>
</organism>
<feature type="compositionally biased region" description="Low complexity" evidence="1">
    <location>
        <begin position="113"/>
        <end position="127"/>
    </location>
</feature>
<feature type="region of interest" description="Disordered" evidence="1">
    <location>
        <begin position="150"/>
        <end position="175"/>
    </location>
</feature>
<feature type="chain" id="PRO_5045020489" evidence="2">
    <location>
        <begin position="24"/>
        <end position="1505"/>
    </location>
</feature>
<proteinExistence type="predicted"/>
<feature type="compositionally biased region" description="Polar residues" evidence="1">
    <location>
        <begin position="94"/>
        <end position="107"/>
    </location>
</feature>
<gene>
    <name evidence="4" type="primary">LOC108191474</name>
</gene>
<evidence type="ECO:0000256" key="2">
    <source>
        <dbReference type="SAM" id="SignalP"/>
    </source>
</evidence>
<sequence>MDQGWIRFPLLVIVLLFWMNADGYSYSTSPNADQWLGQPSEKTFLPLVVQSSVAEAPVTGVLLEEVVSSLPKNRPKFNLLQVVKDGVSSSSDSTPQTLNTPSSASLPMDQSGKSGSVSFKGSSGSTTAYATSGSGQIVFAQRESGSFSSNAGVSGQSTNDQSSPSLSSSASQGTTYGLTSLVQGTNQFAPGSSSSYATISLPKYVSQLKTGPSSKPFMTVYGTQTLQGSTTYGGKIQTTDTTSQFVKGSTSPDVVISLSQDVSSQSAVPSSKQITSVYSTQTGSSAPFTLQELFQGQDSTSKFVSGSLTPSVAVSLAQGVSSQSALPSSKRITSVYSTQTGSSAPFTLQRLVQAPDMSTVISGSLTPSEAILSAQGVPSYSTVPSSKKTITSDFSTQTGSSAPFTFQESTTYGGLIQAQDPSQSVLGSSTPYVAVSIPQVVTSQSAMPSSKQTTSVYSTQTGSSAPFTLQELLQGQDSISKVDSVSSTPFVSVSLPQVFTSQSATVPSPKKPITSVYSTHRLVQAPGVPHKVVSGSLTPSVAVSLTQGVPSQSTVPSSKKTITSVYSSQKGSSAPFTLQRLVQAPDTTSTVISESLTPSKAILLTQGVPSQSAVPSSKTITSVYSTQTGSSAPFTLQRLVQAPDTSTVISGSLTPSETILLAQGVPRQSAVPSLKKTITSVHSTQTGSSAPFTFQEITANGGLIQAQDTSQSVLGLSTPYVAVSIPQVITSQSAVPSSKQTASVYSTQTGSSAPFTLQELLQGQDSTSKVDSVSSTPFVSVSLPQVFTSQSATVPSSKKPITSVLGTHRLVQAPDVLHKVVSGSLTPSVAVSLAQVVPSQSAVPSSKKTITSVYSTQTGSSAPFALQELFQGQDSTSKVVSGSLTPSVDVSLAQVVPSQSAVPSSKKTITSVYSTQTGSSAPFTLQRLVQAPDTTSTVISGSLTPSETILLAQGVPSQSAVPSSKKTITSVHSTQTGSSAPFTLQELFQGQDSTSKVFSGSLTPSVDVSLAQVVPSQSAVPSSKKTITSVYSTQTGSSAPFTLQRLVQAPDTTSTVISGSLTPSETILLAQGVPSQSAVPSSKKTITSVHSTQTGSSAPITFQESTTYGGTIQAQGTSQSVSGSSTPFVAVSMPQGVTSQSAVPSSKQITSVYSTQIGSSAPFTLQRLVKAQDTSKVISEFSAPSVAVALAQAVPSQSAVPSSKQITSVFKTQQGSSAPFTFQGGTTYGVPIQAQDTTSQFVSRSSTPVVAVSLPQDVVSPSITVPSSKKPITSVYGTLTGSSALFTLQGLLQGKESTSQVVSVSSPYVAVSLPQGITSQSTIVPSSKKTNTSVYGTQTESSTPFVLQGTLKSQDSTSQVVSVSSTPYVSVSLPQDVTSQSAVPSSKQITSVYSTQTGSSAPFTLQRLVQAQDATSEIGSGSSTPSVVVSLDQGVPSSKQITSVYDTQTGSSAPFTLQGGTAYSGLTQALDSASQVVLGSSSPYVAVSLPQVVTIQSTTVPSSKKPFASVYGTQTGSSAPLALQGLLQGQESSQVFSVSSPYVAVSLPQGITSQSTTVPSSKQITTVYGTQTSSSAPLTLQRLFQGQGSTRVSGSSSPYVAVSLPQGVTSQSMTVPISKQITSSVYSTQTGSSPTLNVQGLLHPQDSTDQFTLRHDSVKG</sequence>
<keyword evidence="3" id="KW-1185">Reference proteome</keyword>
<dbReference type="Proteomes" id="UP000000437">
    <property type="component" value="Chromosome 10"/>
</dbReference>
<dbReference type="RefSeq" id="XP_017213515.3">
    <property type="nucleotide sequence ID" value="XM_017358026.4"/>
</dbReference>
<dbReference type="OrthoDB" id="8964953at2759"/>
<feature type="region of interest" description="Disordered" evidence="1">
    <location>
        <begin position="87"/>
        <end position="127"/>
    </location>
</feature>
<protein>
    <submittedName>
        <fullName evidence="4">Uncharacterized protein</fullName>
    </submittedName>
</protein>
<evidence type="ECO:0000256" key="1">
    <source>
        <dbReference type="SAM" id="MobiDB-lite"/>
    </source>
</evidence>
<keyword evidence="2" id="KW-0732">Signal</keyword>
<dbReference type="KEGG" id="dre:108191474"/>
<reference evidence="4" key="1">
    <citation type="submission" date="2025-08" db="UniProtKB">
        <authorList>
            <consortium name="RefSeq"/>
        </authorList>
    </citation>
    <scope>IDENTIFICATION</scope>
    <source>
        <strain evidence="4">Tuebingen</strain>
        <tissue evidence="4">Fibroblasts and whole tissue</tissue>
    </source>
</reference>
<feature type="compositionally biased region" description="Low complexity" evidence="1">
    <location>
        <begin position="158"/>
        <end position="175"/>
    </location>
</feature>
<accession>A0A8M6Z1D5</accession>
<name>A0A8M6Z1D5_DANRE</name>
<feature type="signal peptide" evidence="2">
    <location>
        <begin position="1"/>
        <end position="23"/>
    </location>
</feature>
<dbReference type="AlphaFoldDB" id="A0A8M6Z1D5"/>
<evidence type="ECO:0000313" key="4">
    <source>
        <dbReference type="RefSeq" id="XP_017213515.3"/>
    </source>
</evidence>
<evidence type="ECO:0000313" key="3">
    <source>
        <dbReference type="Proteomes" id="UP000000437"/>
    </source>
</evidence>